<dbReference type="NCBIfam" id="TIGR03923">
    <property type="entry name" value="T7SS_EccE"/>
    <property type="match status" value="1"/>
</dbReference>
<proteinExistence type="inferred from homology"/>
<protein>
    <submittedName>
        <fullName evidence="10">Type VII secretion protein EccE</fullName>
    </submittedName>
</protein>
<evidence type="ECO:0000313" key="10">
    <source>
        <dbReference type="EMBL" id="OYN85860.1"/>
    </source>
</evidence>
<dbReference type="EMBL" id="NMVI01000023">
    <property type="protein sequence ID" value="OYN85860.1"/>
    <property type="molecule type" value="Genomic_DNA"/>
</dbReference>
<evidence type="ECO:0000256" key="4">
    <source>
        <dbReference type="ARBA" id="ARBA00022692"/>
    </source>
</evidence>
<accession>A0A255E3H9</accession>
<feature type="transmembrane region" description="Helical" evidence="8">
    <location>
        <begin position="66"/>
        <end position="88"/>
    </location>
</feature>
<dbReference type="AlphaFoldDB" id="A0A255E3H9"/>
<keyword evidence="5 8" id="KW-1133">Transmembrane helix</keyword>
<feature type="region of interest" description="Disordered" evidence="7">
    <location>
        <begin position="1"/>
        <end position="23"/>
    </location>
</feature>
<comment type="caution">
    <text evidence="10">The sequence shown here is derived from an EMBL/GenBank/DDBJ whole genome shotgun (WGS) entry which is preliminary data.</text>
</comment>
<keyword evidence="4 8" id="KW-0812">Transmembrane</keyword>
<sequence length="436" mass="46755">MPGSATTYQRGRARTTGSPLEWGPLGECGRMDSHLVDHRGEEAGMARSDGARGGERHSRPRRSLLTAHWGTVLTIELAVAAAVVAFLIGGTTGYIVAGAVAVVTALLFVPIRGRSLIERIRLRLAYARRRPDDVDADVPGDLVPLAQWVPGLSVAQTHTGHGEEVGVITDGTAWTAVLSLTADDQLLADRGADLDLERLAHLTVQDDVVFAGVQIVTYLVPAPTSLLLGEDSAALGAYREILRQQPPPSVQRSFLCLRLDPRLCMEAVARRGATDDGIQATLRFGLHRVQSVLKRQGVETRALSPIEIHEVLSLTAGAGPEHEQQRTREAWSEWHCDGLVHRGRAVRNWGRNASIGYGALLESIAGSPVLFALASYTFSPTSQPSGGVRLVTTEAAEADRAVAHVESHLNNRLRFAPAGGQQVPMMLATVPLGRGV</sequence>
<evidence type="ECO:0000256" key="6">
    <source>
        <dbReference type="ARBA" id="ARBA00023136"/>
    </source>
</evidence>
<evidence type="ECO:0000256" key="2">
    <source>
        <dbReference type="ARBA" id="ARBA00007759"/>
    </source>
</evidence>
<dbReference type="Proteomes" id="UP000216533">
    <property type="component" value="Unassembled WGS sequence"/>
</dbReference>
<evidence type="ECO:0000256" key="3">
    <source>
        <dbReference type="ARBA" id="ARBA00022475"/>
    </source>
</evidence>
<evidence type="ECO:0000256" key="7">
    <source>
        <dbReference type="SAM" id="MobiDB-lite"/>
    </source>
</evidence>
<evidence type="ECO:0000259" key="9">
    <source>
        <dbReference type="Pfam" id="PF11203"/>
    </source>
</evidence>
<dbReference type="Pfam" id="PF11203">
    <property type="entry name" value="EccE"/>
    <property type="match status" value="1"/>
</dbReference>
<reference evidence="10 11" key="1">
    <citation type="submission" date="2017-07" db="EMBL/GenBank/DDBJ databases">
        <title>Draft whole genome sequences of clinical Proprionibacteriaceae strains.</title>
        <authorList>
            <person name="Bernier A.-M."/>
            <person name="Bernard K."/>
            <person name="Domingo M.-C."/>
        </authorList>
    </citation>
    <scope>NUCLEOTIDE SEQUENCE [LARGE SCALE GENOMIC DNA]</scope>
    <source>
        <strain evidence="10 11">NML 160184</strain>
    </source>
</reference>
<dbReference type="InterPro" id="IPR021368">
    <property type="entry name" value="T7SS_EccE"/>
</dbReference>
<organism evidence="10 11">
    <name type="scientific">Parenemella sanctibonifatiensis</name>
    <dbReference type="NCBI Taxonomy" id="2016505"/>
    <lineage>
        <taxon>Bacteria</taxon>
        <taxon>Bacillati</taxon>
        <taxon>Actinomycetota</taxon>
        <taxon>Actinomycetes</taxon>
        <taxon>Propionibacteriales</taxon>
        <taxon>Propionibacteriaceae</taxon>
        <taxon>Parenemella</taxon>
    </lineage>
</organism>
<name>A0A255E3H9_9ACTN</name>
<evidence type="ECO:0000256" key="1">
    <source>
        <dbReference type="ARBA" id="ARBA00004236"/>
    </source>
</evidence>
<gene>
    <name evidence="10" type="primary">eccE</name>
    <name evidence="10" type="ORF">CGZ92_10245</name>
</gene>
<feature type="domain" description="Type VII secretion system protein EccE" evidence="9">
    <location>
        <begin position="251"/>
        <end position="342"/>
    </location>
</feature>
<keyword evidence="3" id="KW-1003">Cell membrane</keyword>
<feature type="transmembrane region" description="Helical" evidence="8">
    <location>
        <begin position="94"/>
        <end position="113"/>
    </location>
</feature>
<evidence type="ECO:0000256" key="8">
    <source>
        <dbReference type="SAM" id="Phobius"/>
    </source>
</evidence>
<evidence type="ECO:0000313" key="11">
    <source>
        <dbReference type="Proteomes" id="UP000216533"/>
    </source>
</evidence>
<comment type="similarity">
    <text evidence="2">Belongs to the EccE family.</text>
</comment>
<evidence type="ECO:0000256" key="5">
    <source>
        <dbReference type="ARBA" id="ARBA00022989"/>
    </source>
</evidence>
<dbReference type="InterPro" id="IPR050051">
    <property type="entry name" value="EccE_dom"/>
</dbReference>
<comment type="subcellular location">
    <subcellularLocation>
        <location evidence="1">Cell membrane</location>
    </subcellularLocation>
</comment>
<keyword evidence="6 8" id="KW-0472">Membrane</keyword>
<dbReference type="GO" id="GO:0005886">
    <property type="term" value="C:plasma membrane"/>
    <property type="evidence" value="ECO:0007669"/>
    <property type="project" value="UniProtKB-SubCell"/>
</dbReference>